<feature type="binding site" evidence="12">
    <location>
        <position position="266"/>
    </location>
    <ligand>
        <name>Zn(2+)</name>
        <dbReference type="ChEBI" id="CHEBI:29105"/>
        <label>1</label>
    </ligand>
</feature>
<comment type="cofactor">
    <cofactor evidence="11 12">
        <name>Zn(2+)</name>
        <dbReference type="ChEBI" id="CHEBI:29105"/>
    </cofactor>
    <text evidence="11 12">Binds 2 Zn(2+) ions per subunit that likely form a catalytic dimetal center.</text>
</comment>
<keyword evidence="9 11" id="KW-0443">Lipid metabolism</keyword>
<dbReference type="Pfam" id="PF00173">
    <property type="entry name" value="Cyt-b5"/>
    <property type="match status" value="1"/>
</dbReference>
<accession>A0AAD4M838</accession>
<keyword evidence="7 11" id="KW-0560">Oxidoreductase</keyword>
<dbReference type="PROSITE" id="PS50255">
    <property type="entry name" value="CYTOCHROME_B5_2"/>
    <property type="match status" value="1"/>
</dbReference>
<keyword evidence="11" id="KW-0275">Fatty acid biosynthesis</keyword>
<keyword evidence="2 13" id="KW-0349">Heme</keyword>
<evidence type="ECO:0000256" key="13">
    <source>
        <dbReference type="PIRSR" id="PIRSR005149-50"/>
    </source>
</evidence>
<feature type="binding site" evidence="12">
    <location>
        <position position="243"/>
    </location>
    <ligand>
        <name>Zn(2+)</name>
        <dbReference type="ChEBI" id="CHEBI:29105"/>
        <label>1</label>
    </ligand>
</feature>
<feature type="binding site" description="axial binding residue" evidence="13">
    <location>
        <position position="67"/>
    </location>
    <ligand>
        <name>heme</name>
        <dbReference type="ChEBI" id="CHEBI:30413"/>
    </ligand>
    <ligandPart>
        <name>Fe</name>
        <dbReference type="ChEBI" id="CHEBI:18248"/>
    </ligandPart>
</feature>
<dbReference type="FunFam" id="3.10.120.10:FF:000007">
    <property type="entry name" value="Sulfite oxidase, mitochondrial"/>
    <property type="match status" value="1"/>
</dbReference>
<evidence type="ECO:0000256" key="10">
    <source>
        <dbReference type="ARBA" id="ARBA00023136"/>
    </source>
</evidence>
<feature type="binding site" evidence="12">
    <location>
        <position position="322"/>
    </location>
    <ligand>
        <name>Zn(2+)</name>
        <dbReference type="ChEBI" id="CHEBI:29105"/>
        <label>1</label>
    </ligand>
</feature>
<keyword evidence="12" id="KW-0862">Zinc</keyword>
<dbReference type="PROSITE" id="PS00191">
    <property type="entry name" value="CYTOCHROME_B5_1"/>
    <property type="match status" value="1"/>
</dbReference>
<dbReference type="Gene3D" id="3.10.120.10">
    <property type="entry name" value="Cytochrome b5-like heme/steroid binding domain"/>
    <property type="match status" value="1"/>
</dbReference>
<keyword evidence="11" id="KW-0444">Lipid biosynthesis</keyword>
<dbReference type="EMBL" id="WTXG01000006">
    <property type="protein sequence ID" value="KAI0305315.1"/>
    <property type="molecule type" value="Genomic_DNA"/>
</dbReference>
<dbReference type="GO" id="GO:0080132">
    <property type="term" value="F:fatty acid 2-hydroxylase activity"/>
    <property type="evidence" value="ECO:0007669"/>
    <property type="project" value="InterPro"/>
</dbReference>
<feature type="transmembrane region" description="Helical" evidence="14">
    <location>
        <begin position="300"/>
        <end position="318"/>
    </location>
</feature>
<dbReference type="GO" id="GO:0020037">
    <property type="term" value="F:heme binding"/>
    <property type="evidence" value="ECO:0007669"/>
    <property type="project" value="InterPro"/>
</dbReference>
<dbReference type="AlphaFoldDB" id="A0AAD4M838"/>
<evidence type="ECO:0000256" key="5">
    <source>
        <dbReference type="ARBA" id="ARBA00022824"/>
    </source>
</evidence>
<evidence type="ECO:0000256" key="4">
    <source>
        <dbReference type="ARBA" id="ARBA00022723"/>
    </source>
</evidence>
<proteinExistence type="inferred from homology"/>
<keyword evidence="4 11" id="KW-0479">Metal-binding</keyword>
<dbReference type="PIRSF" id="PIRSF005149">
    <property type="entry name" value="IPC-B_HD"/>
    <property type="match status" value="1"/>
</dbReference>
<evidence type="ECO:0000256" key="1">
    <source>
        <dbReference type="ARBA" id="ARBA00004477"/>
    </source>
</evidence>
<keyword evidence="5 11" id="KW-0256">Endoplasmic reticulum</keyword>
<comment type="caution">
    <text evidence="16">The sequence shown here is derived from an EMBL/GenBank/DDBJ whole genome shotgun (WGS) entry which is preliminary data.</text>
</comment>
<feature type="transmembrane region" description="Helical" evidence="14">
    <location>
        <begin position="167"/>
        <end position="187"/>
    </location>
</feature>
<feature type="transmembrane region" description="Helical" evidence="14">
    <location>
        <begin position="207"/>
        <end position="233"/>
    </location>
</feature>
<dbReference type="SUPFAM" id="SSF55856">
    <property type="entry name" value="Cytochrome b5-like heme/steroid binding domain"/>
    <property type="match status" value="1"/>
</dbReference>
<evidence type="ECO:0000256" key="6">
    <source>
        <dbReference type="ARBA" id="ARBA00022989"/>
    </source>
</evidence>
<keyword evidence="10 11" id="KW-0472">Membrane</keyword>
<feature type="binding site" description="axial binding residue" evidence="13">
    <location>
        <position position="40"/>
    </location>
    <ligand>
        <name>heme</name>
        <dbReference type="ChEBI" id="CHEBI:30413"/>
    </ligand>
    <ligandPart>
        <name>Fe</name>
        <dbReference type="ChEBI" id="CHEBI:18248"/>
    </ligandPart>
</feature>
<keyword evidence="17" id="KW-1185">Reference proteome</keyword>
<evidence type="ECO:0000313" key="16">
    <source>
        <dbReference type="EMBL" id="KAI0305315.1"/>
    </source>
</evidence>
<comment type="cofactor">
    <cofactor evidence="13">
        <name>Fe cation</name>
        <dbReference type="ChEBI" id="CHEBI:24875"/>
    </cofactor>
</comment>
<feature type="domain" description="Cytochrome b5 heme-binding" evidence="15">
    <location>
        <begin position="5"/>
        <end position="84"/>
    </location>
</feature>
<evidence type="ECO:0000256" key="12">
    <source>
        <dbReference type="PIRSR" id="PIRSR005149-1"/>
    </source>
</evidence>
<dbReference type="InterPro" id="IPR001199">
    <property type="entry name" value="Cyt_B5-like_heme/steroid-bd"/>
</dbReference>
<evidence type="ECO:0000313" key="17">
    <source>
        <dbReference type="Proteomes" id="UP001203297"/>
    </source>
</evidence>
<evidence type="ECO:0000256" key="7">
    <source>
        <dbReference type="ARBA" id="ARBA00023002"/>
    </source>
</evidence>
<dbReference type="Proteomes" id="UP001203297">
    <property type="component" value="Unassembled WGS sequence"/>
</dbReference>
<dbReference type="GO" id="GO:0006633">
    <property type="term" value="P:fatty acid biosynthetic process"/>
    <property type="evidence" value="ECO:0007669"/>
    <property type="project" value="UniProtKB-KW"/>
</dbReference>
<evidence type="ECO:0000256" key="9">
    <source>
        <dbReference type="ARBA" id="ARBA00023098"/>
    </source>
</evidence>
<evidence type="ECO:0000259" key="15">
    <source>
        <dbReference type="PROSITE" id="PS50255"/>
    </source>
</evidence>
<dbReference type="InterPro" id="IPR036400">
    <property type="entry name" value="Cyt_B5-like_heme/steroid_sf"/>
</dbReference>
<dbReference type="InterPro" id="IPR014430">
    <property type="entry name" value="Scs7"/>
</dbReference>
<sequence length="330" mass="37913">MSKRIRIFTASDVLQHNSESSCWITFRGKVLDVTNFLVDHPGGEEFILKYAGRDVEDAMKDAEEHVHSESAFDMLGEFLIGRLGATESVVSDDWVAADDFTPEDTDEAADYEKNQFLDLRKPLMRQMWYCNFSKSYYLQQVHQPRHLPESARLFGPSALEMLTRTQWWVVPAIWLPIAAYIGLRSLLQFGGIPLISFKIDPRLPLGLILSLPASAFSKTALSFFFGNFMWTLLEYGFHRFLFHIDFYLPDHPKFLMIHFLLHGIHHYMPMDKLRLVMPPILFSILSFPMTQLAHALFPTAVANGTISGAFVFCVDVVYDTMHYAYATFVF</sequence>
<evidence type="ECO:0000256" key="8">
    <source>
        <dbReference type="ARBA" id="ARBA00023004"/>
    </source>
</evidence>
<evidence type="ECO:0000256" key="11">
    <source>
        <dbReference type="PIRNR" id="PIRNR005149"/>
    </source>
</evidence>
<feature type="binding site" evidence="12">
    <location>
        <position position="265"/>
    </location>
    <ligand>
        <name>Zn(2+)</name>
        <dbReference type="ChEBI" id="CHEBI:29105"/>
        <label>1</label>
    </ligand>
</feature>
<dbReference type="GO" id="GO:0005789">
    <property type="term" value="C:endoplasmic reticulum membrane"/>
    <property type="evidence" value="ECO:0007669"/>
    <property type="project" value="UniProtKB-SubCell"/>
</dbReference>
<comment type="similarity">
    <text evidence="11">Belongs to the sterol desaturase family. SCS7 subfamily.</text>
</comment>
<gene>
    <name evidence="16" type="ORF">B0F90DRAFT_1187359</name>
</gene>
<protein>
    <recommendedName>
        <fullName evidence="11">Ceramide very long chain fatty acid hydroxylase</fullName>
        <ecNumber evidence="11">1.-.-.-</ecNumber>
    </recommendedName>
</protein>
<feature type="binding site" evidence="12">
    <location>
        <position position="238"/>
    </location>
    <ligand>
        <name>Zn(2+)</name>
        <dbReference type="ChEBI" id="CHEBI:29105"/>
        <label>1</label>
    </ligand>
</feature>
<dbReference type="GO" id="GO:0005506">
    <property type="term" value="F:iron ion binding"/>
    <property type="evidence" value="ECO:0007669"/>
    <property type="project" value="UniProtKB-UniRule"/>
</dbReference>
<feature type="transmembrane region" description="Helical" evidence="14">
    <location>
        <begin position="275"/>
        <end position="294"/>
    </location>
</feature>
<keyword evidence="6 14" id="KW-1133">Transmembrane helix</keyword>
<comment type="subcellular location">
    <subcellularLocation>
        <location evidence="1">Endoplasmic reticulum membrane</location>
        <topology evidence="1">Multi-pass membrane protein</topology>
    </subcellularLocation>
</comment>
<evidence type="ECO:0000256" key="14">
    <source>
        <dbReference type="SAM" id="Phobius"/>
    </source>
</evidence>
<dbReference type="PANTHER" id="PTHR12863:SF1">
    <property type="entry name" value="FATTY ACID 2-HYDROXYLASE"/>
    <property type="match status" value="1"/>
</dbReference>
<keyword evidence="3 14" id="KW-0812">Transmembrane</keyword>
<comment type="function">
    <text evidence="11">Ceramide hydroxylase involved in the hydroxylation of sphingolipid-associated very long chain fatty acids. Postulated to hydroxylate the very long chain fatty acid of dihydroceramides and phytoceramides at C-2.</text>
</comment>
<dbReference type="InterPro" id="IPR018506">
    <property type="entry name" value="Cyt_B5_heme-BS"/>
</dbReference>
<name>A0AAD4M838_9AGAM</name>
<evidence type="ECO:0000256" key="2">
    <source>
        <dbReference type="ARBA" id="ARBA00022617"/>
    </source>
</evidence>
<keyword evidence="11" id="KW-0276">Fatty acid metabolism</keyword>
<organism evidence="16 17">
    <name type="scientific">Multifurca ochricompacta</name>
    <dbReference type="NCBI Taxonomy" id="376703"/>
    <lineage>
        <taxon>Eukaryota</taxon>
        <taxon>Fungi</taxon>
        <taxon>Dikarya</taxon>
        <taxon>Basidiomycota</taxon>
        <taxon>Agaricomycotina</taxon>
        <taxon>Agaricomycetes</taxon>
        <taxon>Russulales</taxon>
        <taxon>Russulaceae</taxon>
        <taxon>Multifurca</taxon>
    </lineage>
</organism>
<reference evidence="16" key="1">
    <citation type="journal article" date="2022" name="New Phytol.">
        <title>Evolutionary transition to the ectomycorrhizal habit in the genomes of a hyperdiverse lineage of mushroom-forming fungi.</title>
        <authorList>
            <person name="Looney B."/>
            <person name="Miyauchi S."/>
            <person name="Morin E."/>
            <person name="Drula E."/>
            <person name="Courty P.E."/>
            <person name="Kohler A."/>
            <person name="Kuo A."/>
            <person name="LaButti K."/>
            <person name="Pangilinan J."/>
            <person name="Lipzen A."/>
            <person name="Riley R."/>
            <person name="Andreopoulos W."/>
            <person name="He G."/>
            <person name="Johnson J."/>
            <person name="Nolan M."/>
            <person name="Tritt A."/>
            <person name="Barry K.W."/>
            <person name="Grigoriev I.V."/>
            <person name="Nagy L.G."/>
            <person name="Hibbett D."/>
            <person name="Henrissat B."/>
            <person name="Matheny P.B."/>
            <person name="Labbe J."/>
            <person name="Martin F.M."/>
        </authorList>
    </citation>
    <scope>NUCLEOTIDE SEQUENCE</scope>
    <source>
        <strain evidence="16">BPL690</strain>
    </source>
</reference>
<dbReference type="EC" id="1.-.-.-" evidence="11"/>
<evidence type="ECO:0000256" key="3">
    <source>
        <dbReference type="ARBA" id="ARBA00022692"/>
    </source>
</evidence>
<feature type="binding site" evidence="12">
    <location>
        <position position="262"/>
    </location>
    <ligand>
        <name>Zn(2+)</name>
        <dbReference type="ChEBI" id="CHEBI:29105"/>
        <label>1</label>
    </ligand>
</feature>
<dbReference type="PRINTS" id="PR00363">
    <property type="entry name" value="CYTOCHROMEB5"/>
</dbReference>
<keyword evidence="8 11" id="KW-0408">Iron</keyword>
<dbReference type="SMART" id="SM01117">
    <property type="entry name" value="Cyt-b5"/>
    <property type="match status" value="1"/>
</dbReference>
<dbReference type="PANTHER" id="PTHR12863">
    <property type="entry name" value="FATTY ACID HYDROXYLASE"/>
    <property type="match status" value="1"/>
</dbReference>